<dbReference type="InterPro" id="IPR036803">
    <property type="entry name" value="Porphobilinogen_deaminase_C_sf"/>
</dbReference>
<comment type="pathway">
    <text evidence="2">Porphyrin-containing compound metabolism; protoporphyrin-IX biosynthesis; coproporphyrinogen-III from 5-aminolevulinate: step 2/4.</text>
</comment>
<dbReference type="Gene3D" id="3.30.160.40">
    <property type="entry name" value="Porphobilinogen deaminase, C-terminal domain"/>
    <property type="match status" value="1"/>
</dbReference>
<dbReference type="EMBL" id="CP063849">
    <property type="protein sequence ID" value="QOY89099.1"/>
    <property type="molecule type" value="Genomic_DNA"/>
</dbReference>
<dbReference type="KEGG" id="pfer:IRI77_03830"/>
<evidence type="ECO:0000256" key="6">
    <source>
        <dbReference type="ARBA" id="ARBA00023244"/>
    </source>
</evidence>
<feature type="domain" description="Porphobilinogen deaminase C-terminal" evidence="11">
    <location>
        <begin position="219"/>
        <end position="287"/>
    </location>
</feature>
<feature type="domain" description="Tetrapyrrole biosynthesis uroporphyrinogen III synthase" evidence="10">
    <location>
        <begin position="322"/>
        <end position="533"/>
    </location>
</feature>
<evidence type="ECO:0000256" key="8">
    <source>
        <dbReference type="HAMAP-Rule" id="MF_00260"/>
    </source>
</evidence>
<dbReference type="Gene3D" id="3.40.50.10090">
    <property type="match status" value="2"/>
</dbReference>
<organism evidence="12 13">
    <name type="scientific">Paludibaculum fermentans</name>
    <dbReference type="NCBI Taxonomy" id="1473598"/>
    <lineage>
        <taxon>Bacteria</taxon>
        <taxon>Pseudomonadati</taxon>
        <taxon>Acidobacteriota</taxon>
        <taxon>Terriglobia</taxon>
        <taxon>Bryobacterales</taxon>
        <taxon>Bryobacteraceae</taxon>
        <taxon>Paludibaculum</taxon>
    </lineage>
</organism>
<dbReference type="GO" id="GO:0004418">
    <property type="term" value="F:hydroxymethylbilane synthase activity"/>
    <property type="evidence" value="ECO:0007669"/>
    <property type="project" value="UniProtKB-UniRule"/>
</dbReference>
<dbReference type="PANTHER" id="PTHR11557:SF0">
    <property type="entry name" value="PORPHOBILINOGEN DEAMINASE"/>
    <property type="match status" value="1"/>
</dbReference>
<evidence type="ECO:0000256" key="2">
    <source>
        <dbReference type="ARBA" id="ARBA00004735"/>
    </source>
</evidence>
<dbReference type="CDD" id="cd06578">
    <property type="entry name" value="HemD"/>
    <property type="match status" value="1"/>
</dbReference>
<gene>
    <name evidence="8 12" type="primary">hemC</name>
    <name evidence="12" type="ORF">IRI77_03830</name>
</gene>
<evidence type="ECO:0000256" key="1">
    <source>
        <dbReference type="ARBA" id="ARBA00002869"/>
    </source>
</evidence>
<dbReference type="InterPro" id="IPR036108">
    <property type="entry name" value="4pyrrol_syn_uPrphyn_synt_sf"/>
</dbReference>
<dbReference type="PRINTS" id="PR00151">
    <property type="entry name" value="PORPHBDMNASE"/>
</dbReference>
<dbReference type="SUPFAM" id="SSF54782">
    <property type="entry name" value="Porphobilinogen deaminase (hydroxymethylbilane synthase), C-terminal domain"/>
    <property type="match status" value="1"/>
</dbReference>
<dbReference type="GO" id="GO:0006782">
    <property type="term" value="P:protoporphyrinogen IX biosynthetic process"/>
    <property type="evidence" value="ECO:0007669"/>
    <property type="project" value="UniProtKB-UniRule"/>
</dbReference>
<keyword evidence="6 8" id="KW-0627">Porphyrin biosynthesis</keyword>
<dbReference type="NCBIfam" id="TIGR00212">
    <property type="entry name" value="hemC"/>
    <property type="match status" value="1"/>
</dbReference>
<dbReference type="InterPro" id="IPR003754">
    <property type="entry name" value="4pyrrol_synth_uPrphyn_synth"/>
</dbReference>
<evidence type="ECO:0000313" key="12">
    <source>
        <dbReference type="EMBL" id="QOY89099.1"/>
    </source>
</evidence>
<dbReference type="Pfam" id="PF01379">
    <property type="entry name" value="Porphobil_deam"/>
    <property type="match status" value="1"/>
</dbReference>
<keyword evidence="13" id="KW-1185">Reference proteome</keyword>
<evidence type="ECO:0000313" key="13">
    <source>
        <dbReference type="Proteomes" id="UP000593892"/>
    </source>
</evidence>
<dbReference type="AlphaFoldDB" id="A0A7S7NTQ7"/>
<evidence type="ECO:0000256" key="4">
    <source>
        <dbReference type="ARBA" id="ARBA00011245"/>
    </source>
</evidence>
<evidence type="ECO:0000256" key="5">
    <source>
        <dbReference type="ARBA" id="ARBA00022679"/>
    </source>
</evidence>
<evidence type="ECO:0000259" key="11">
    <source>
        <dbReference type="Pfam" id="PF03900"/>
    </source>
</evidence>
<accession>A0A7S7NTQ7</accession>
<dbReference type="Proteomes" id="UP000593892">
    <property type="component" value="Chromosome"/>
</dbReference>
<evidence type="ECO:0000256" key="3">
    <source>
        <dbReference type="ARBA" id="ARBA00005638"/>
    </source>
</evidence>
<comment type="function">
    <text evidence="1 8">Tetrapolymerization of the monopyrrole PBG into the hydroxymethylbilane pre-uroporphyrinogen in several discrete steps.</text>
</comment>
<dbReference type="PROSITE" id="PS00533">
    <property type="entry name" value="PORPHOBILINOGEN_DEAM"/>
    <property type="match status" value="1"/>
</dbReference>
<sequence length="552" mass="57870">MKLKIGSRGSQLALWQARWVASQLAVLGVETDLEIIKTTGDKITDVPLAKVGSKGLFTKEIEEALLEGRIDLAVHSLKDLPTVLPPGLTVAAIPERETPQDAIIGCKLAELPHGARVGTSSLRRSAQLKKLRPDLQIESVRGNLDTRLRKLDEGQFDAIMLAGAGLRRLGWGDRIAELMAPEIMCPAVGQGALAIETRDDGGAAFKVCSQLDHAATRAAVTAERAVLASLGGGCQVPIGAYAVVTGEELQLRSVVIDPDGGTLIVDETSGPVSAAAELGTAAAGRLLAGGAQAILVQVYGTNQPLHGQRVVVTRARSQAGTLSSRLRALGADVIELPVIDFVPLEFTAPDFPSYDWAIFTSVNGVEFFFDKVKPVAGPKLCAIGSATAAALRQRGLEPTVVPDEFIAESVVAALSTEGLEGRTILLPRASVGRDVIPEELTRLGARVDVVPVYQTIVPPDLAQQAQALLGAAKPNWITLTSSSTVKNLLAAAGPELVSASKIASIGPVTSEVARRHGLTVTVEAVPSTIEALLDAMQSWMAQHEPAPKPASA</sequence>
<dbReference type="GO" id="GO:0004852">
    <property type="term" value="F:uroporphyrinogen-III synthase activity"/>
    <property type="evidence" value="ECO:0007669"/>
    <property type="project" value="InterPro"/>
</dbReference>
<dbReference type="PANTHER" id="PTHR11557">
    <property type="entry name" value="PORPHOBILINOGEN DEAMINASE"/>
    <property type="match status" value="1"/>
</dbReference>
<dbReference type="Pfam" id="PF03900">
    <property type="entry name" value="Porphobil_deamC"/>
    <property type="match status" value="1"/>
</dbReference>
<comment type="miscellaneous">
    <text evidence="8">The porphobilinogen subunits are added to the dipyrromethane group.</text>
</comment>
<dbReference type="Gene3D" id="3.40.190.10">
    <property type="entry name" value="Periplasmic binding protein-like II"/>
    <property type="match status" value="2"/>
</dbReference>
<feature type="domain" description="Porphobilinogen deaminase N-terminal" evidence="9">
    <location>
        <begin position="3"/>
        <end position="200"/>
    </location>
</feature>
<dbReference type="FunFam" id="3.40.190.10:FF:000005">
    <property type="entry name" value="Porphobilinogen deaminase"/>
    <property type="match status" value="1"/>
</dbReference>
<evidence type="ECO:0000259" key="9">
    <source>
        <dbReference type="Pfam" id="PF01379"/>
    </source>
</evidence>
<reference evidence="12 13" key="1">
    <citation type="submission" date="2020-10" db="EMBL/GenBank/DDBJ databases">
        <title>Complete genome sequence of Paludibaculum fermentans P105T, a facultatively anaerobic acidobacterium capable of dissimilatory Fe(III) reduction.</title>
        <authorList>
            <person name="Dedysh S.N."/>
            <person name="Beletsky A.V."/>
            <person name="Kulichevskaya I.S."/>
            <person name="Mardanov A.V."/>
            <person name="Ravin N.V."/>
        </authorList>
    </citation>
    <scope>NUCLEOTIDE SEQUENCE [LARGE SCALE GENOMIC DNA]</scope>
    <source>
        <strain evidence="12 13">P105</strain>
    </source>
</reference>
<dbReference type="CDD" id="cd13646">
    <property type="entry name" value="PBP2_EcHMBS_like"/>
    <property type="match status" value="1"/>
</dbReference>
<feature type="modified residue" description="S-(dipyrrolylmethanemethyl)cysteine" evidence="8">
    <location>
        <position position="234"/>
    </location>
</feature>
<dbReference type="InterPro" id="IPR022419">
    <property type="entry name" value="Porphobilin_deaminase_cofac_BS"/>
</dbReference>
<dbReference type="HAMAP" id="MF_00260">
    <property type="entry name" value="Porphobil_deam"/>
    <property type="match status" value="1"/>
</dbReference>
<dbReference type="InterPro" id="IPR022418">
    <property type="entry name" value="Porphobilinogen_deaminase_C"/>
</dbReference>
<proteinExistence type="inferred from homology"/>
<protein>
    <recommendedName>
        <fullName evidence="8">Porphobilinogen deaminase</fullName>
        <shortName evidence="8">PBG</shortName>
        <ecNumber evidence="8">2.5.1.61</ecNumber>
    </recommendedName>
    <alternativeName>
        <fullName evidence="8">Hydroxymethylbilane synthase</fullName>
        <shortName evidence="8">HMBS</shortName>
    </alternativeName>
    <alternativeName>
        <fullName evidence="8">Pre-uroporphyrinogen synthase</fullName>
    </alternativeName>
</protein>
<dbReference type="RefSeq" id="WP_194450761.1">
    <property type="nucleotide sequence ID" value="NZ_CP063849.1"/>
</dbReference>
<comment type="similarity">
    <text evidence="3 8">Belongs to the HMBS family.</text>
</comment>
<dbReference type="FunFam" id="3.40.190.10:FF:000004">
    <property type="entry name" value="Porphobilinogen deaminase"/>
    <property type="match status" value="1"/>
</dbReference>
<dbReference type="SUPFAM" id="SSF69618">
    <property type="entry name" value="HemD-like"/>
    <property type="match status" value="1"/>
</dbReference>
<comment type="cofactor">
    <cofactor evidence="8">
        <name>dipyrromethane</name>
        <dbReference type="ChEBI" id="CHEBI:60342"/>
    </cofactor>
    <text evidence="8">Binds 1 dipyrromethane group covalently.</text>
</comment>
<evidence type="ECO:0000259" key="10">
    <source>
        <dbReference type="Pfam" id="PF02602"/>
    </source>
</evidence>
<evidence type="ECO:0000256" key="7">
    <source>
        <dbReference type="ARBA" id="ARBA00048169"/>
    </source>
</evidence>
<keyword evidence="5 8" id="KW-0808">Transferase</keyword>
<dbReference type="Pfam" id="PF02602">
    <property type="entry name" value="HEM4"/>
    <property type="match status" value="1"/>
</dbReference>
<dbReference type="InterPro" id="IPR022417">
    <property type="entry name" value="Porphobilin_deaminase_N"/>
</dbReference>
<dbReference type="GO" id="GO:0005737">
    <property type="term" value="C:cytoplasm"/>
    <property type="evidence" value="ECO:0007669"/>
    <property type="project" value="UniProtKB-UniRule"/>
</dbReference>
<dbReference type="InterPro" id="IPR000860">
    <property type="entry name" value="HemC"/>
</dbReference>
<comment type="subunit">
    <text evidence="4 8">Monomer.</text>
</comment>
<name>A0A7S7NTQ7_PALFE</name>
<dbReference type="SUPFAM" id="SSF53850">
    <property type="entry name" value="Periplasmic binding protein-like II"/>
    <property type="match status" value="1"/>
</dbReference>
<comment type="catalytic activity">
    <reaction evidence="7 8">
        <text>4 porphobilinogen + H2O = hydroxymethylbilane + 4 NH4(+)</text>
        <dbReference type="Rhea" id="RHEA:13185"/>
        <dbReference type="ChEBI" id="CHEBI:15377"/>
        <dbReference type="ChEBI" id="CHEBI:28938"/>
        <dbReference type="ChEBI" id="CHEBI:57845"/>
        <dbReference type="ChEBI" id="CHEBI:58126"/>
        <dbReference type="EC" id="2.5.1.61"/>
    </reaction>
</comment>
<dbReference type="EC" id="2.5.1.61" evidence="8"/>